<evidence type="ECO:0000313" key="2">
    <source>
        <dbReference type="Proteomes" id="UP000292734"/>
    </source>
</evidence>
<dbReference type="AlphaFoldDB" id="A0A4Q4JAH4"/>
<accession>A0A4Q4JAH4</accession>
<proteinExistence type="predicted"/>
<evidence type="ECO:0000313" key="1">
    <source>
        <dbReference type="EMBL" id="RYM03302.1"/>
    </source>
</evidence>
<comment type="caution">
    <text evidence="1">The sequence shown here is derived from an EMBL/GenBank/DDBJ whole genome shotgun (WGS) entry which is preliminary data.</text>
</comment>
<sequence length="73" mass="8396">MRQNSLIKMDEELVSRLELLVTSRKPAELSETLGISYNTFRKLLAGQPIRGSVAVRLKDRVREIERDLARVQT</sequence>
<dbReference type="Proteomes" id="UP000292734">
    <property type="component" value="Unassembled WGS sequence"/>
</dbReference>
<name>A0A4Q4JAH4_9SPHN</name>
<gene>
    <name evidence="1" type="ORF">EWH08_02015</name>
</gene>
<dbReference type="EMBL" id="SEOM01000001">
    <property type="protein sequence ID" value="RYM03302.1"/>
    <property type="molecule type" value="Genomic_DNA"/>
</dbReference>
<organism evidence="1 2">
    <name type="scientific">Sphingobium indicum</name>
    <dbReference type="NCBI Taxonomy" id="332055"/>
    <lineage>
        <taxon>Bacteria</taxon>
        <taxon>Pseudomonadati</taxon>
        <taxon>Pseudomonadota</taxon>
        <taxon>Alphaproteobacteria</taxon>
        <taxon>Sphingomonadales</taxon>
        <taxon>Sphingomonadaceae</taxon>
        <taxon>Sphingobium</taxon>
    </lineage>
</organism>
<protein>
    <submittedName>
        <fullName evidence="1">Uncharacterized protein</fullName>
    </submittedName>
</protein>
<reference evidence="1 2" key="1">
    <citation type="submission" date="2019-02" db="EMBL/GenBank/DDBJ databases">
        <authorList>
            <person name="Feng G."/>
        </authorList>
    </citation>
    <scope>NUCLEOTIDE SEQUENCE [LARGE SCALE GENOMIC DNA]</scope>
    <source>
        <strain evidence="1 2">DSM 26779</strain>
    </source>
</reference>